<accession>A0A9D1S546</accession>
<gene>
    <name evidence="7" type="primary">rapZ</name>
    <name evidence="7" type="ORF">IAC59_08620</name>
</gene>
<keyword evidence="3 4" id="KW-0342">GTP-binding</keyword>
<proteinExistence type="inferred from homology"/>
<dbReference type="Pfam" id="PF22740">
    <property type="entry name" value="PapZ_C"/>
    <property type="match status" value="1"/>
</dbReference>
<dbReference type="NCBIfam" id="NF003828">
    <property type="entry name" value="PRK05416.1"/>
    <property type="match status" value="1"/>
</dbReference>
<evidence type="ECO:0000256" key="3">
    <source>
        <dbReference type="ARBA" id="ARBA00023134"/>
    </source>
</evidence>
<dbReference type="PANTHER" id="PTHR30448">
    <property type="entry name" value="RNASE ADAPTER PROTEIN RAPZ"/>
    <property type="match status" value="1"/>
</dbReference>
<feature type="domain" description="RapZ-like N-terminal" evidence="5">
    <location>
        <begin position="1"/>
        <end position="157"/>
    </location>
</feature>
<feature type="domain" description="RapZ C-terminal" evidence="6">
    <location>
        <begin position="167"/>
        <end position="285"/>
    </location>
</feature>
<protein>
    <submittedName>
        <fullName evidence="7">RNase adapter RapZ</fullName>
    </submittedName>
</protein>
<evidence type="ECO:0000256" key="1">
    <source>
        <dbReference type="ARBA" id="ARBA00022741"/>
    </source>
</evidence>
<keyword evidence="2 4" id="KW-0067">ATP-binding</keyword>
<evidence type="ECO:0000256" key="4">
    <source>
        <dbReference type="HAMAP-Rule" id="MF_00636"/>
    </source>
</evidence>
<dbReference type="InterPro" id="IPR027417">
    <property type="entry name" value="P-loop_NTPase"/>
</dbReference>
<dbReference type="GO" id="GO:0005524">
    <property type="term" value="F:ATP binding"/>
    <property type="evidence" value="ECO:0007669"/>
    <property type="project" value="UniProtKB-UniRule"/>
</dbReference>
<name>A0A9D1S546_9FIRM</name>
<evidence type="ECO:0000313" key="7">
    <source>
        <dbReference type="EMBL" id="HIU47300.1"/>
    </source>
</evidence>
<dbReference type="Pfam" id="PF03668">
    <property type="entry name" value="RapZ-like_N"/>
    <property type="match status" value="1"/>
</dbReference>
<reference evidence="7" key="1">
    <citation type="submission" date="2020-10" db="EMBL/GenBank/DDBJ databases">
        <authorList>
            <person name="Gilroy R."/>
        </authorList>
    </citation>
    <scope>NUCLEOTIDE SEQUENCE</scope>
    <source>
        <strain evidence="7">ChiSxjej2B14-8506</strain>
    </source>
</reference>
<comment type="caution">
    <text evidence="7">The sequence shown here is derived from an EMBL/GenBank/DDBJ whole genome shotgun (WGS) entry which is preliminary data.</text>
</comment>
<dbReference type="EMBL" id="DVNK01000051">
    <property type="protein sequence ID" value="HIU47300.1"/>
    <property type="molecule type" value="Genomic_DNA"/>
</dbReference>
<feature type="binding site" evidence="4">
    <location>
        <begin position="59"/>
        <end position="62"/>
    </location>
    <ligand>
        <name>GTP</name>
        <dbReference type="ChEBI" id="CHEBI:37565"/>
    </ligand>
</feature>
<organism evidence="7 8">
    <name type="scientific">Candidatus Fimadaptatus faecigallinarum</name>
    <dbReference type="NCBI Taxonomy" id="2840814"/>
    <lineage>
        <taxon>Bacteria</taxon>
        <taxon>Bacillati</taxon>
        <taxon>Bacillota</taxon>
        <taxon>Clostridia</taxon>
        <taxon>Eubacteriales</taxon>
        <taxon>Candidatus Fimadaptatus</taxon>
    </lineage>
</organism>
<dbReference type="HAMAP" id="MF_00636">
    <property type="entry name" value="RapZ_like"/>
    <property type="match status" value="1"/>
</dbReference>
<dbReference type="GO" id="GO:0005525">
    <property type="term" value="F:GTP binding"/>
    <property type="evidence" value="ECO:0007669"/>
    <property type="project" value="UniProtKB-UniRule"/>
</dbReference>
<dbReference type="SUPFAM" id="SSF52540">
    <property type="entry name" value="P-loop containing nucleoside triphosphate hydrolases"/>
    <property type="match status" value="1"/>
</dbReference>
<dbReference type="Gene3D" id="3.40.50.300">
    <property type="entry name" value="P-loop containing nucleotide triphosphate hydrolases"/>
    <property type="match status" value="1"/>
</dbReference>
<evidence type="ECO:0000259" key="5">
    <source>
        <dbReference type="Pfam" id="PF03668"/>
    </source>
</evidence>
<dbReference type="InterPro" id="IPR053931">
    <property type="entry name" value="RapZ_C"/>
</dbReference>
<dbReference type="PIRSF" id="PIRSF005052">
    <property type="entry name" value="P-loopkin"/>
    <property type="match status" value="1"/>
</dbReference>
<dbReference type="Proteomes" id="UP000824123">
    <property type="component" value="Unassembled WGS sequence"/>
</dbReference>
<dbReference type="InterPro" id="IPR053930">
    <property type="entry name" value="RapZ-like_N"/>
</dbReference>
<keyword evidence="1 4" id="KW-0547">Nucleotide-binding</keyword>
<dbReference type="PANTHER" id="PTHR30448:SF0">
    <property type="entry name" value="RNASE ADAPTER PROTEIN RAPZ"/>
    <property type="match status" value="1"/>
</dbReference>
<evidence type="ECO:0000259" key="6">
    <source>
        <dbReference type="Pfam" id="PF22740"/>
    </source>
</evidence>
<dbReference type="InterPro" id="IPR005337">
    <property type="entry name" value="RapZ-like"/>
</dbReference>
<reference evidence="7" key="2">
    <citation type="journal article" date="2021" name="PeerJ">
        <title>Extensive microbial diversity within the chicken gut microbiome revealed by metagenomics and culture.</title>
        <authorList>
            <person name="Gilroy R."/>
            <person name="Ravi A."/>
            <person name="Getino M."/>
            <person name="Pursley I."/>
            <person name="Horton D.L."/>
            <person name="Alikhan N.F."/>
            <person name="Baker D."/>
            <person name="Gharbi K."/>
            <person name="Hall N."/>
            <person name="Watson M."/>
            <person name="Adriaenssens E.M."/>
            <person name="Foster-Nyarko E."/>
            <person name="Jarju S."/>
            <person name="Secka A."/>
            <person name="Antonio M."/>
            <person name="Oren A."/>
            <person name="Chaudhuri R.R."/>
            <person name="La Ragione R."/>
            <person name="Hildebrand F."/>
            <person name="Pallen M.J."/>
        </authorList>
    </citation>
    <scope>NUCLEOTIDE SEQUENCE</scope>
    <source>
        <strain evidence="7">ChiSxjej2B14-8506</strain>
    </source>
</reference>
<evidence type="ECO:0000256" key="2">
    <source>
        <dbReference type="ARBA" id="ARBA00022840"/>
    </source>
</evidence>
<feature type="binding site" evidence="4">
    <location>
        <begin position="8"/>
        <end position="15"/>
    </location>
    <ligand>
        <name>ATP</name>
        <dbReference type="ChEBI" id="CHEBI:30616"/>
    </ligand>
</feature>
<dbReference type="AlphaFoldDB" id="A0A9D1S546"/>
<evidence type="ECO:0000313" key="8">
    <source>
        <dbReference type="Proteomes" id="UP000824123"/>
    </source>
</evidence>
<sequence>MRVVILTGLSGAGKTSALHSLEDMGYFCVDNLPTQLLDPFIELCMRSRHSIQLAAIAVDVRGGQFFDTQMVRHSLTNPRWQDIAFEVLFLDASDEKLIERYKETRRDHPLARDSSLEDGIMREREALQPLRDCATHVLDTSMMTPRALRDTMGRMFSQATGRTGWLRVEVLSFGFKRGVPRDADMVLDVRFLPNPFYVASMRAHTGRDEDVRNYVMNSDDTREFMAKLMDLVGFLLPRYVAEGKNRLVIAVGCTGGQHRSVAIADALGEFIRGQGYHTTVMHRDMPTSGSSAQTGEG</sequence>